<dbReference type="Proteomes" id="UP000322139">
    <property type="component" value="Unassembled WGS sequence"/>
</dbReference>
<sequence>MKKCLYCQAAGDLIPLKEWNRDRTIYYCSKHYDQVLKFQEKEQREFVDYFRQHPKLLEFLSSKSLELYARLEKEYKKGGPA</sequence>
<accession>A0A5D4RDI6</accession>
<comment type="caution">
    <text evidence="1">The sequence shown here is derived from an EMBL/GenBank/DDBJ whole genome shotgun (WGS) entry which is preliminary data.</text>
</comment>
<evidence type="ECO:0000313" key="1">
    <source>
        <dbReference type="EMBL" id="TYS47788.1"/>
    </source>
</evidence>
<dbReference type="EMBL" id="VTER01000006">
    <property type="protein sequence ID" value="TYS47788.1"/>
    <property type="molecule type" value="Genomic_DNA"/>
</dbReference>
<protein>
    <submittedName>
        <fullName evidence="1">Uncharacterized protein</fullName>
    </submittedName>
</protein>
<organism evidence="1 2">
    <name type="scientific">Bacillus infantis</name>
    <dbReference type="NCBI Taxonomy" id="324767"/>
    <lineage>
        <taxon>Bacteria</taxon>
        <taxon>Bacillati</taxon>
        <taxon>Bacillota</taxon>
        <taxon>Bacilli</taxon>
        <taxon>Bacillales</taxon>
        <taxon>Bacillaceae</taxon>
        <taxon>Bacillus</taxon>
    </lineage>
</organism>
<dbReference type="AlphaFoldDB" id="A0A5D4RDI6"/>
<proteinExistence type="predicted"/>
<evidence type="ECO:0000313" key="2">
    <source>
        <dbReference type="Proteomes" id="UP000322139"/>
    </source>
</evidence>
<reference evidence="1 2" key="1">
    <citation type="submission" date="2019-08" db="EMBL/GenBank/DDBJ databases">
        <title>Bacillus genomes from the desert of Cuatro Cienegas, Coahuila.</title>
        <authorList>
            <person name="Olmedo-Alvarez G."/>
        </authorList>
    </citation>
    <scope>NUCLEOTIDE SEQUENCE [LARGE SCALE GENOMIC DNA]</scope>
    <source>
        <strain evidence="1 2">CH446_14T</strain>
    </source>
</reference>
<name>A0A5D4RDI6_9BACI</name>
<gene>
    <name evidence="1" type="ORF">FZD51_12705</name>
</gene>
<dbReference type="RefSeq" id="WP_148975116.1">
    <property type="nucleotide sequence ID" value="NZ_JBNIKT010000010.1"/>
</dbReference>